<dbReference type="AlphaFoldDB" id="A0A1B6P752"/>
<dbReference type="PANTHER" id="PTHR47906">
    <property type="entry name" value="OSJNBB0050O03.9 PROTEIN-RELATED"/>
    <property type="match status" value="1"/>
</dbReference>
<feature type="region of interest" description="Disordered" evidence="1">
    <location>
        <begin position="1"/>
        <end position="22"/>
    </location>
</feature>
<evidence type="ECO:0000313" key="3">
    <source>
        <dbReference type="Proteomes" id="UP000000768"/>
    </source>
</evidence>
<dbReference type="InParanoid" id="A0A1B6P752"/>
<proteinExistence type="predicted"/>
<dbReference type="EMBL" id="CM000768">
    <property type="protein sequence ID" value="KXG21483.1"/>
    <property type="molecule type" value="Genomic_DNA"/>
</dbReference>
<dbReference type="ExpressionAtlas" id="A0A1B6P752">
    <property type="expression patterns" value="baseline"/>
</dbReference>
<name>A0A1B6P752_SORBI</name>
<sequence length="453" mass="49717">MPRSSLQGPTCQASPPRESFPQIPQFTGCLAAAGGRPLSRAHLTAVPAGSRPVSRFPSAPPIARCLSQPAYYSLPHLSPAAPWELPGSWISGRPALGTMDGGQDGPEGSDHNMDLEEGNAATRVKRAKATNWPRVMSKFLLDWYLDKKKGMPPKTKFKKNHHVWCTSAVNAKFRTTYSVDQVHRHFRRFKEIWIIVTRYVNESGSRFNNKHKMLILPPAKMASLPIAERAILAKPIPFFDHLLHLFNDGQLDAVCMRDPITTDDSDEELEAQIALNIIASGADTRDQDGADLDNMGLEGEDNHHEVAASSGEVPCEVMSDTSTPSGSFAESTMAALKPSAKKLKIISKTKLSPKPQAPLPHDGRNMDALNSTLVGIRDSAPKPVRAAPTSDPNAPLWNMLKEIPLTQSDRLSVGMYLCKPESEVHRSFFTNMGKEYLEAWARKFLAGEEPGAV</sequence>
<dbReference type="Proteomes" id="UP000000768">
    <property type="component" value="Chromosome 9"/>
</dbReference>
<keyword evidence="3" id="KW-1185">Reference proteome</keyword>
<reference evidence="2 3" key="1">
    <citation type="journal article" date="2009" name="Nature">
        <title>The Sorghum bicolor genome and the diversification of grasses.</title>
        <authorList>
            <person name="Paterson A.H."/>
            <person name="Bowers J.E."/>
            <person name="Bruggmann R."/>
            <person name="Dubchak I."/>
            <person name="Grimwood J."/>
            <person name="Gundlach H."/>
            <person name="Haberer G."/>
            <person name="Hellsten U."/>
            <person name="Mitros T."/>
            <person name="Poliakov A."/>
            <person name="Schmutz J."/>
            <person name="Spannagl M."/>
            <person name="Tang H."/>
            <person name="Wang X."/>
            <person name="Wicker T."/>
            <person name="Bharti A.K."/>
            <person name="Chapman J."/>
            <person name="Feltus F.A."/>
            <person name="Gowik U."/>
            <person name="Grigoriev I.V."/>
            <person name="Lyons E."/>
            <person name="Maher C.A."/>
            <person name="Martis M."/>
            <person name="Narechania A."/>
            <person name="Otillar R.P."/>
            <person name="Penning B.W."/>
            <person name="Salamov A.A."/>
            <person name="Wang Y."/>
            <person name="Zhang L."/>
            <person name="Carpita N.C."/>
            <person name="Freeling M."/>
            <person name="Gingle A.R."/>
            <person name="Hash C.T."/>
            <person name="Keller B."/>
            <person name="Klein P."/>
            <person name="Kresovich S."/>
            <person name="McCann M.C."/>
            <person name="Ming R."/>
            <person name="Peterson D.G."/>
            <person name="Mehboob-ur-Rahman"/>
            <person name="Ware D."/>
            <person name="Westhoff P."/>
            <person name="Mayer K.F."/>
            <person name="Messing J."/>
            <person name="Rokhsar D.S."/>
        </authorList>
    </citation>
    <scope>NUCLEOTIDE SEQUENCE [LARGE SCALE GENOMIC DNA]</scope>
    <source>
        <strain evidence="3">cv. BTx623</strain>
    </source>
</reference>
<dbReference type="FunCoup" id="A0A1B6P752">
    <property type="interactions" value="2"/>
</dbReference>
<accession>A0A1B6P752</accession>
<dbReference type="STRING" id="4558.A0A1B6P752"/>
<dbReference type="PANTHER" id="PTHR47906:SF4">
    <property type="entry name" value="OS05G0182900 PROTEIN"/>
    <property type="match status" value="1"/>
</dbReference>
<dbReference type="eggNOG" id="ENOG502R507">
    <property type="taxonomic scope" value="Eukaryota"/>
</dbReference>
<evidence type="ECO:0000256" key="1">
    <source>
        <dbReference type="SAM" id="MobiDB-lite"/>
    </source>
</evidence>
<evidence type="ECO:0000313" key="2">
    <source>
        <dbReference type="EMBL" id="KXG21483.1"/>
    </source>
</evidence>
<protein>
    <submittedName>
        <fullName evidence="2">Uncharacterized protein</fullName>
    </submittedName>
</protein>
<gene>
    <name evidence="2" type="ORF">SORBI_3009G068800</name>
</gene>
<dbReference type="Gramene" id="KXG21483">
    <property type="protein sequence ID" value="KXG21483"/>
    <property type="gene ID" value="SORBI_3009G068800"/>
</dbReference>
<reference evidence="3" key="2">
    <citation type="journal article" date="2018" name="Plant J.">
        <title>The Sorghum bicolor reference genome: improved assembly, gene annotations, a transcriptome atlas, and signatures of genome organization.</title>
        <authorList>
            <person name="McCormick R.F."/>
            <person name="Truong S.K."/>
            <person name="Sreedasyam A."/>
            <person name="Jenkins J."/>
            <person name="Shu S."/>
            <person name="Sims D."/>
            <person name="Kennedy M."/>
            <person name="Amirebrahimi M."/>
            <person name="Weers B.D."/>
            <person name="McKinley B."/>
            <person name="Mattison A."/>
            <person name="Morishige D.T."/>
            <person name="Grimwood J."/>
            <person name="Schmutz J."/>
            <person name="Mullet J.E."/>
        </authorList>
    </citation>
    <scope>NUCLEOTIDE SEQUENCE [LARGE SCALE GENOMIC DNA]</scope>
    <source>
        <strain evidence="3">cv. BTx623</strain>
    </source>
</reference>
<organism evidence="2 3">
    <name type="scientific">Sorghum bicolor</name>
    <name type="common">Sorghum</name>
    <name type="synonym">Sorghum vulgare</name>
    <dbReference type="NCBI Taxonomy" id="4558"/>
    <lineage>
        <taxon>Eukaryota</taxon>
        <taxon>Viridiplantae</taxon>
        <taxon>Streptophyta</taxon>
        <taxon>Embryophyta</taxon>
        <taxon>Tracheophyta</taxon>
        <taxon>Spermatophyta</taxon>
        <taxon>Magnoliopsida</taxon>
        <taxon>Liliopsida</taxon>
        <taxon>Poales</taxon>
        <taxon>Poaceae</taxon>
        <taxon>PACMAD clade</taxon>
        <taxon>Panicoideae</taxon>
        <taxon>Andropogonodae</taxon>
        <taxon>Andropogoneae</taxon>
        <taxon>Sorghinae</taxon>
        <taxon>Sorghum</taxon>
    </lineage>
</organism>
<feature type="compositionally biased region" description="Polar residues" evidence="1">
    <location>
        <begin position="1"/>
        <end position="13"/>
    </location>
</feature>